<keyword evidence="3" id="KW-1185">Reference proteome</keyword>
<evidence type="ECO:0000313" key="3">
    <source>
        <dbReference type="Proteomes" id="UP001597186"/>
    </source>
</evidence>
<dbReference type="Pfam" id="PF16156">
    <property type="entry name" value="DUF4864"/>
    <property type="match status" value="1"/>
</dbReference>
<name>A0ABW4ENL9_9RHOB</name>
<dbReference type="InterPro" id="IPR032347">
    <property type="entry name" value="DUF4864"/>
</dbReference>
<accession>A0ABW4ENL9</accession>
<comment type="caution">
    <text evidence="2">The sequence shown here is derived from an EMBL/GenBank/DDBJ whole genome shotgun (WGS) entry which is preliminary data.</text>
</comment>
<keyword evidence="1" id="KW-0732">Signal</keyword>
<evidence type="ECO:0000256" key="1">
    <source>
        <dbReference type="SAM" id="SignalP"/>
    </source>
</evidence>
<gene>
    <name evidence="2" type="ORF">ACFTOW_19335</name>
</gene>
<dbReference type="Proteomes" id="UP001597186">
    <property type="component" value="Unassembled WGS sequence"/>
</dbReference>
<dbReference type="EMBL" id="JBHUDD010000159">
    <property type="protein sequence ID" value="MFD1511544.1"/>
    <property type="molecule type" value="Genomic_DNA"/>
</dbReference>
<proteinExistence type="predicted"/>
<reference evidence="3" key="1">
    <citation type="journal article" date="2019" name="Int. J. Syst. Evol. Microbiol.">
        <title>The Global Catalogue of Microorganisms (GCM) 10K type strain sequencing project: providing services to taxonomists for standard genome sequencing and annotation.</title>
        <authorList>
            <consortium name="The Broad Institute Genomics Platform"/>
            <consortium name="The Broad Institute Genome Sequencing Center for Infectious Disease"/>
            <person name="Wu L."/>
            <person name="Ma J."/>
        </authorList>
    </citation>
    <scope>NUCLEOTIDE SEQUENCE [LARGE SCALE GENOMIC DNA]</scope>
    <source>
        <strain evidence="3">CGMCC 1.12477</strain>
    </source>
</reference>
<organism evidence="2 3">
    <name type="scientific">Lacimonas salitolerans</name>
    <dbReference type="NCBI Taxonomy" id="1323750"/>
    <lineage>
        <taxon>Bacteria</taxon>
        <taxon>Pseudomonadati</taxon>
        <taxon>Pseudomonadota</taxon>
        <taxon>Alphaproteobacteria</taxon>
        <taxon>Rhodobacterales</taxon>
        <taxon>Paracoccaceae</taxon>
        <taxon>Lacimonas</taxon>
    </lineage>
</organism>
<protein>
    <submittedName>
        <fullName evidence="2">DUF4864 domain-containing protein</fullName>
    </submittedName>
</protein>
<feature type="chain" id="PRO_5045575967" evidence="1">
    <location>
        <begin position="23"/>
        <end position="135"/>
    </location>
</feature>
<feature type="signal peptide" evidence="1">
    <location>
        <begin position="1"/>
        <end position="22"/>
    </location>
</feature>
<dbReference type="RefSeq" id="WP_379918845.1">
    <property type="nucleotide sequence ID" value="NZ_JBHUDD010000159.1"/>
</dbReference>
<evidence type="ECO:0000313" key="2">
    <source>
        <dbReference type="EMBL" id="MFD1511544.1"/>
    </source>
</evidence>
<sequence length="135" mass="15161">MRNLFMTFALMLGLALPLPAAAQDQDITAVIDQQLDAFKAEDVDRAFSYASPTIKGLFGTPQNFATMVQRGYPMVWRPAEVRYLDLRKVAGNLWQRVQITDEQGAVHMLDYQMIQTENGWQINGVQLLEAPGTTV</sequence>